<evidence type="ECO:0000313" key="2">
    <source>
        <dbReference type="EMBL" id="KJR83830.1"/>
    </source>
</evidence>
<accession>A0A0F2M4U7</accession>
<dbReference type="GeneID" id="27666694"/>
<name>A0A0F2M4U7_SPOSC</name>
<reference evidence="2 3" key="2">
    <citation type="journal article" date="2015" name="Eukaryot. Cell">
        <title>Asexual propagation of a virulent clone complex in a human and feline outbreak of sporotrichosis.</title>
        <authorList>
            <person name="Teixeira Mde M."/>
            <person name="Rodrigues A.M."/>
            <person name="Tsui C.K."/>
            <person name="de Almeida L.G."/>
            <person name="Van Diepeningen A.D."/>
            <person name="van den Ende B.G."/>
            <person name="Fernandes G.F."/>
            <person name="Kano R."/>
            <person name="Hamelin R.C."/>
            <person name="Lopes-Bezerra L.M."/>
            <person name="Vasconcelos A.T."/>
            <person name="de Hoog S."/>
            <person name="de Camargo Z.P."/>
            <person name="Felipe M.S."/>
        </authorList>
    </citation>
    <scope>NUCLEOTIDE SEQUENCE [LARGE SCALE GENOMIC DNA]</scope>
    <source>
        <strain evidence="2 3">1099-18</strain>
    </source>
</reference>
<proteinExistence type="predicted"/>
<feature type="region of interest" description="Disordered" evidence="1">
    <location>
        <begin position="81"/>
        <end position="111"/>
    </location>
</feature>
<dbReference type="VEuPathDB" id="FungiDB:SPSK_04616"/>
<organism evidence="2 3">
    <name type="scientific">Sporothrix schenckii 1099-18</name>
    <dbReference type="NCBI Taxonomy" id="1397361"/>
    <lineage>
        <taxon>Eukaryota</taxon>
        <taxon>Fungi</taxon>
        <taxon>Dikarya</taxon>
        <taxon>Ascomycota</taxon>
        <taxon>Pezizomycotina</taxon>
        <taxon>Sordariomycetes</taxon>
        <taxon>Sordariomycetidae</taxon>
        <taxon>Ophiostomatales</taxon>
        <taxon>Ophiostomataceae</taxon>
        <taxon>Sporothrix</taxon>
    </lineage>
</organism>
<comment type="caution">
    <text evidence="2">The sequence shown here is derived from an EMBL/GenBank/DDBJ whole genome shotgun (WGS) entry which is preliminary data.</text>
</comment>
<protein>
    <submittedName>
        <fullName evidence="2">Uncharacterized protein</fullName>
    </submittedName>
</protein>
<dbReference type="EMBL" id="AXCR01000009">
    <property type="protein sequence ID" value="KJR83830.1"/>
    <property type="molecule type" value="Genomic_DNA"/>
</dbReference>
<reference evidence="2 3" key="1">
    <citation type="journal article" date="2014" name="BMC Genomics">
        <title>Comparative genomics of the major fungal agents of human and animal Sporotrichosis: Sporothrix schenckii and Sporothrix brasiliensis.</title>
        <authorList>
            <person name="Teixeira M.M."/>
            <person name="de Almeida L.G."/>
            <person name="Kubitschek-Barreira P."/>
            <person name="Alves F.L."/>
            <person name="Kioshima E.S."/>
            <person name="Abadio A.K."/>
            <person name="Fernandes L."/>
            <person name="Derengowski L.S."/>
            <person name="Ferreira K.S."/>
            <person name="Souza R.C."/>
            <person name="Ruiz J.C."/>
            <person name="de Andrade N.C."/>
            <person name="Paes H.C."/>
            <person name="Nicola A.M."/>
            <person name="Albuquerque P."/>
            <person name="Gerber A.L."/>
            <person name="Martins V.P."/>
            <person name="Peconick L.D."/>
            <person name="Neto A.V."/>
            <person name="Chaucanez C.B."/>
            <person name="Silva P.A."/>
            <person name="Cunha O.L."/>
            <person name="de Oliveira F.F."/>
            <person name="dos Santos T.C."/>
            <person name="Barros A.L."/>
            <person name="Soares M.A."/>
            <person name="de Oliveira L.M."/>
            <person name="Marini M.M."/>
            <person name="Villalobos-Duno H."/>
            <person name="Cunha M.M."/>
            <person name="de Hoog S."/>
            <person name="da Silveira J.F."/>
            <person name="Henrissat B."/>
            <person name="Nino-Vega G.A."/>
            <person name="Cisalpino P.S."/>
            <person name="Mora-Montes H.M."/>
            <person name="Almeida S.R."/>
            <person name="Stajich J.E."/>
            <person name="Lopes-Bezerra L.M."/>
            <person name="Vasconcelos A.T."/>
            <person name="Felipe M.S."/>
        </authorList>
    </citation>
    <scope>NUCLEOTIDE SEQUENCE [LARGE SCALE GENOMIC DNA]</scope>
    <source>
        <strain evidence="2 3">1099-18</strain>
    </source>
</reference>
<dbReference type="KEGG" id="ssck:SPSK_04616"/>
<evidence type="ECO:0000313" key="3">
    <source>
        <dbReference type="Proteomes" id="UP000033710"/>
    </source>
</evidence>
<sequence length="163" mass="17622">METKGQVKRAKFFLKRDAHPDGAMGRLERREAKKKEKTGEGVAAGWAVAATVRKTCPFPSSMRRGGLRCIVKAGASGWLASTVEGDGGEKEGGEARGKLRPASTGSRTTLRGQERRVERRHPESIFCGQASRKGSFTLLQHVLRAGEVLTSAVSLRLTHAATH</sequence>
<dbReference type="Proteomes" id="UP000033710">
    <property type="component" value="Unassembled WGS sequence"/>
</dbReference>
<gene>
    <name evidence="2" type="ORF">SPSK_04616</name>
</gene>
<evidence type="ECO:0000256" key="1">
    <source>
        <dbReference type="SAM" id="MobiDB-lite"/>
    </source>
</evidence>
<dbReference type="AlphaFoldDB" id="A0A0F2M4U7"/>
<dbReference type="RefSeq" id="XP_016586506.1">
    <property type="nucleotide sequence ID" value="XM_016731417.1"/>
</dbReference>
<feature type="compositionally biased region" description="Basic and acidic residues" evidence="1">
    <location>
        <begin position="87"/>
        <end position="97"/>
    </location>
</feature>